<dbReference type="InterPro" id="IPR002847">
    <property type="entry name" value="F420-0_gamma-glut_ligase-dom"/>
</dbReference>
<dbReference type="EMBL" id="CP033169">
    <property type="protein sequence ID" value="AYO31233.1"/>
    <property type="molecule type" value="Genomic_DNA"/>
</dbReference>
<dbReference type="AlphaFoldDB" id="A0A3G2R764"/>
<protein>
    <submittedName>
        <fullName evidence="2">F420-0:Gamma-glutamyl ligase</fullName>
    </submittedName>
</protein>
<dbReference type="Proteomes" id="UP000280960">
    <property type="component" value="Chromosome"/>
</dbReference>
<evidence type="ECO:0000259" key="1">
    <source>
        <dbReference type="Pfam" id="PF01996"/>
    </source>
</evidence>
<organism evidence="2 3">
    <name type="scientific">Biomaibacter acetigenes</name>
    <dbReference type="NCBI Taxonomy" id="2316383"/>
    <lineage>
        <taxon>Bacteria</taxon>
        <taxon>Bacillati</taxon>
        <taxon>Bacillota</taxon>
        <taxon>Clostridia</taxon>
        <taxon>Thermosediminibacterales</taxon>
        <taxon>Tepidanaerobacteraceae</taxon>
        <taxon>Biomaibacter</taxon>
    </lineage>
</organism>
<evidence type="ECO:0000313" key="2">
    <source>
        <dbReference type="EMBL" id="AYO31233.1"/>
    </source>
</evidence>
<proteinExistence type="predicted"/>
<name>A0A3G2R764_9FIRM</name>
<keyword evidence="2" id="KW-0436">Ligase</keyword>
<gene>
    <name evidence="2" type="ORF">D2962_12045</name>
</gene>
<sequence>MVLSAVKWVPVPIRTHIITEKDDIVEVVLKYTSPVAESGDIIVIAESPVAIAQGRAVLSSSMKSGLLARFLSKFPNKDGSLGTPEAMQLAINEVGTFRIILGALAAALGKMVGRKGDFYRVAGRDLAKIDDIAGTLPPYDRYIVPGPKNPKEITDKIFKKTGITTVIADINDIKCVDILAISGKVKEKEFIEILKNNPLGNDDQQTPIVVLKRV</sequence>
<accession>A0A3G2R764</accession>
<dbReference type="SUPFAM" id="SSF144010">
    <property type="entry name" value="CofE-like"/>
    <property type="match status" value="1"/>
</dbReference>
<dbReference type="GO" id="GO:0016874">
    <property type="term" value="F:ligase activity"/>
    <property type="evidence" value="ECO:0007669"/>
    <property type="project" value="UniProtKB-KW"/>
</dbReference>
<evidence type="ECO:0000313" key="3">
    <source>
        <dbReference type="Proteomes" id="UP000280960"/>
    </source>
</evidence>
<dbReference type="KEGG" id="bacg:D2962_12045"/>
<dbReference type="Pfam" id="PF01996">
    <property type="entry name" value="F420_ligase"/>
    <property type="match status" value="1"/>
</dbReference>
<dbReference type="RefSeq" id="WP_120765671.1">
    <property type="nucleotide sequence ID" value="NZ_CP033169.1"/>
</dbReference>
<dbReference type="Gene3D" id="3.30.1330.100">
    <property type="entry name" value="CofE-like"/>
    <property type="match status" value="1"/>
</dbReference>
<feature type="domain" description="Coenzyme F420:L-glutamate ligase-like" evidence="1">
    <location>
        <begin position="13"/>
        <end position="93"/>
    </location>
</feature>
<reference evidence="2 3" key="1">
    <citation type="submission" date="2018-10" db="EMBL/GenBank/DDBJ databases">
        <authorList>
            <person name="Zhang X."/>
        </authorList>
    </citation>
    <scope>NUCLEOTIDE SEQUENCE [LARGE SCALE GENOMIC DNA]</scope>
    <source>
        <strain evidence="2 3">SK-G1</strain>
    </source>
</reference>
<keyword evidence="3" id="KW-1185">Reference proteome</keyword>